<gene>
    <name evidence="4" type="primary">20343551</name>
    <name evidence="3" type="ORF">GGTG_03093</name>
</gene>
<evidence type="ECO:0000256" key="1">
    <source>
        <dbReference type="SAM" id="MobiDB-lite"/>
    </source>
</evidence>
<name>J3NP87_GAET3</name>
<dbReference type="Proteomes" id="UP000006039">
    <property type="component" value="Unassembled WGS sequence"/>
</dbReference>
<reference evidence="5" key="1">
    <citation type="submission" date="2010-07" db="EMBL/GenBank/DDBJ databases">
        <title>The genome sequence of Gaeumannomyces graminis var. tritici strain R3-111a-1.</title>
        <authorList>
            <consortium name="The Broad Institute Genome Sequencing Platform"/>
            <person name="Ma L.-J."/>
            <person name="Dead R."/>
            <person name="Young S."/>
            <person name="Zeng Q."/>
            <person name="Koehrsen M."/>
            <person name="Alvarado L."/>
            <person name="Berlin A."/>
            <person name="Chapman S.B."/>
            <person name="Chen Z."/>
            <person name="Freedman E."/>
            <person name="Gellesch M."/>
            <person name="Goldberg J."/>
            <person name="Griggs A."/>
            <person name="Gujja S."/>
            <person name="Heilman E.R."/>
            <person name="Heiman D."/>
            <person name="Hepburn T."/>
            <person name="Howarth C."/>
            <person name="Jen D."/>
            <person name="Larson L."/>
            <person name="Mehta T."/>
            <person name="Neiman D."/>
            <person name="Pearson M."/>
            <person name="Roberts A."/>
            <person name="Saif S."/>
            <person name="Shea T."/>
            <person name="Shenoy N."/>
            <person name="Sisk P."/>
            <person name="Stolte C."/>
            <person name="Sykes S."/>
            <person name="Walk T."/>
            <person name="White J."/>
            <person name="Yandava C."/>
            <person name="Haas B."/>
            <person name="Nusbaum C."/>
            <person name="Birren B."/>
        </authorList>
    </citation>
    <scope>NUCLEOTIDE SEQUENCE [LARGE SCALE GENOMIC DNA]</scope>
    <source>
        <strain evidence="5">R3-111a-1</strain>
    </source>
</reference>
<evidence type="ECO:0000256" key="2">
    <source>
        <dbReference type="SAM" id="SignalP"/>
    </source>
</evidence>
<dbReference type="HOGENOM" id="CLU_634667_0_0_1"/>
<feature type="chain" id="PRO_5015094270" evidence="2">
    <location>
        <begin position="23"/>
        <end position="432"/>
    </location>
</feature>
<accession>J3NP87</accession>
<feature type="region of interest" description="Disordered" evidence="1">
    <location>
        <begin position="406"/>
        <end position="432"/>
    </location>
</feature>
<evidence type="ECO:0000313" key="4">
    <source>
        <dbReference type="EnsemblFungi" id="EJT77990"/>
    </source>
</evidence>
<feature type="region of interest" description="Disordered" evidence="1">
    <location>
        <begin position="96"/>
        <end position="171"/>
    </location>
</feature>
<keyword evidence="2" id="KW-0732">Signal</keyword>
<dbReference type="EnsemblFungi" id="EJT77990">
    <property type="protein sequence ID" value="EJT77990"/>
    <property type="gene ID" value="GGTG_03093"/>
</dbReference>
<dbReference type="GeneID" id="20343551"/>
<reference evidence="3" key="2">
    <citation type="submission" date="2010-07" db="EMBL/GenBank/DDBJ databases">
        <authorList>
            <consortium name="The Broad Institute Genome Sequencing Platform"/>
            <consortium name="Broad Institute Genome Sequencing Center for Infectious Disease"/>
            <person name="Ma L.-J."/>
            <person name="Dead R."/>
            <person name="Young S."/>
            <person name="Zeng Q."/>
            <person name="Koehrsen M."/>
            <person name="Alvarado L."/>
            <person name="Berlin A."/>
            <person name="Chapman S.B."/>
            <person name="Chen Z."/>
            <person name="Freedman E."/>
            <person name="Gellesch M."/>
            <person name="Goldberg J."/>
            <person name="Griggs A."/>
            <person name="Gujja S."/>
            <person name="Heilman E.R."/>
            <person name="Heiman D."/>
            <person name="Hepburn T."/>
            <person name="Howarth C."/>
            <person name="Jen D."/>
            <person name="Larson L."/>
            <person name="Mehta T."/>
            <person name="Neiman D."/>
            <person name="Pearson M."/>
            <person name="Roberts A."/>
            <person name="Saif S."/>
            <person name="Shea T."/>
            <person name="Shenoy N."/>
            <person name="Sisk P."/>
            <person name="Stolte C."/>
            <person name="Sykes S."/>
            <person name="Walk T."/>
            <person name="White J."/>
            <person name="Yandava C."/>
            <person name="Haas B."/>
            <person name="Nusbaum C."/>
            <person name="Birren B."/>
        </authorList>
    </citation>
    <scope>NUCLEOTIDE SEQUENCE</scope>
    <source>
        <strain evidence="3">R3-111a-1</strain>
    </source>
</reference>
<evidence type="ECO:0000313" key="3">
    <source>
        <dbReference type="EMBL" id="EJT77990.1"/>
    </source>
</evidence>
<dbReference type="RefSeq" id="XP_009219135.1">
    <property type="nucleotide sequence ID" value="XM_009220871.1"/>
</dbReference>
<organism evidence="3">
    <name type="scientific">Gaeumannomyces tritici (strain R3-111a-1)</name>
    <name type="common">Wheat and barley take-all root rot fungus</name>
    <name type="synonym">Gaeumannomyces graminis var. tritici</name>
    <dbReference type="NCBI Taxonomy" id="644352"/>
    <lineage>
        <taxon>Eukaryota</taxon>
        <taxon>Fungi</taxon>
        <taxon>Dikarya</taxon>
        <taxon>Ascomycota</taxon>
        <taxon>Pezizomycotina</taxon>
        <taxon>Sordariomycetes</taxon>
        <taxon>Sordariomycetidae</taxon>
        <taxon>Magnaporthales</taxon>
        <taxon>Magnaporthaceae</taxon>
        <taxon>Gaeumannomyces</taxon>
    </lineage>
</organism>
<sequence>MPSAPWTLVLSVVLALPTLPAGSLFSTKRRDYDSNGASSLGNANHRRGRVAVSILFLRVNADVFTHKWWEGSFSRRVVLWPPRAILTYLQRPWGSLSRRSRKRRRTRGGTLAGPEDAAGAGGCKYSTRNVAQNKHHQSPPPAALPLSRSPGQALKKGATTQPPGAHVDHPSALLSGTTRQMLGGPSSLSLPPTRLLLRTFFLPLTGKPREVVSSAASRARNATKDPDLHSTQGGQPAGQPDDPARTADGQQARASTPSLAALNPAIEAAVARGEVGVGVACFAVWIWRQWKRMPLSLASLKRSPFGLPCRSTGRPFPSSKGGLLLEEQTANQAGSSRQERRCSVRRHAAADKPCVAARSNRVCVSVVADLRAHWLAGRIWMDAFSLKNVDVLVSCAAQEGENTTPTPLVRFLGSPKDDDHGSVTPGPVGMRR</sequence>
<proteinExistence type="predicted"/>
<dbReference type="AlphaFoldDB" id="J3NP87"/>
<reference evidence="3" key="3">
    <citation type="submission" date="2010-09" db="EMBL/GenBank/DDBJ databases">
        <title>Annotation of Gaeumannomyces graminis var. tritici R3-111a-1.</title>
        <authorList>
            <consortium name="The Broad Institute Genome Sequencing Platform"/>
            <person name="Ma L.-J."/>
            <person name="Dead R."/>
            <person name="Young S.K."/>
            <person name="Zeng Q."/>
            <person name="Gargeya S."/>
            <person name="Fitzgerald M."/>
            <person name="Haas B."/>
            <person name="Abouelleil A."/>
            <person name="Alvarado L."/>
            <person name="Arachchi H.M."/>
            <person name="Berlin A."/>
            <person name="Brown A."/>
            <person name="Chapman S.B."/>
            <person name="Chen Z."/>
            <person name="Dunbar C."/>
            <person name="Freedman E."/>
            <person name="Gearin G."/>
            <person name="Gellesch M."/>
            <person name="Goldberg J."/>
            <person name="Griggs A."/>
            <person name="Gujja S."/>
            <person name="Heiman D."/>
            <person name="Howarth C."/>
            <person name="Larson L."/>
            <person name="Lui A."/>
            <person name="MacDonald P.J.P."/>
            <person name="Mehta T."/>
            <person name="Montmayeur A."/>
            <person name="Murphy C."/>
            <person name="Neiman D."/>
            <person name="Pearson M."/>
            <person name="Priest M."/>
            <person name="Roberts A."/>
            <person name="Saif S."/>
            <person name="Shea T."/>
            <person name="Shenoy N."/>
            <person name="Sisk P."/>
            <person name="Stolte C."/>
            <person name="Sykes S."/>
            <person name="Yandava C."/>
            <person name="Wortman J."/>
            <person name="Nusbaum C."/>
            <person name="Birren B."/>
        </authorList>
    </citation>
    <scope>NUCLEOTIDE SEQUENCE</scope>
    <source>
        <strain evidence="3">R3-111a-1</strain>
    </source>
</reference>
<dbReference type="EMBL" id="GL385396">
    <property type="protein sequence ID" value="EJT77990.1"/>
    <property type="molecule type" value="Genomic_DNA"/>
</dbReference>
<protein>
    <submittedName>
        <fullName evidence="3 4">Uncharacterized protein</fullName>
    </submittedName>
</protein>
<reference evidence="4" key="4">
    <citation type="journal article" date="2015" name="G3 (Bethesda)">
        <title>Genome sequences of three phytopathogenic species of the Magnaporthaceae family of fungi.</title>
        <authorList>
            <person name="Okagaki L.H."/>
            <person name="Nunes C.C."/>
            <person name="Sailsbery J."/>
            <person name="Clay B."/>
            <person name="Brown D."/>
            <person name="John T."/>
            <person name="Oh Y."/>
            <person name="Young N."/>
            <person name="Fitzgerald M."/>
            <person name="Haas B.J."/>
            <person name="Zeng Q."/>
            <person name="Young S."/>
            <person name="Adiconis X."/>
            <person name="Fan L."/>
            <person name="Levin J.Z."/>
            <person name="Mitchell T.K."/>
            <person name="Okubara P.A."/>
            <person name="Farman M.L."/>
            <person name="Kohn L.M."/>
            <person name="Birren B."/>
            <person name="Ma L.-J."/>
            <person name="Dean R.A."/>
        </authorList>
    </citation>
    <scope>NUCLEOTIDE SEQUENCE</scope>
    <source>
        <strain evidence="4">R3-111a-1</strain>
    </source>
</reference>
<feature type="compositionally biased region" description="Basic residues" evidence="1">
    <location>
        <begin position="98"/>
        <end position="107"/>
    </location>
</feature>
<keyword evidence="5" id="KW-1185">Reference proteome</keyword>
<reference evidence="4" key="5">
    <citation type="submission" date="2018-04" db="UniProtKB">
        <authorList>
            <consortium name="EnsemblFungi"/>
        </authorList>
    </citation>
    <scope>IDENTIFICATION</scope>
    <source>
        <strain evidence="4">R3-111a-1</strain>
    </source>
</reference>
<feature type="signal peptide" evidence="2">
    <location>
        <begin position="1"/>
        <end position="22"/>
    </location>
</feature>
<evidence type="ECO:0000313" key="5">
    <source>
        <dbReference type="Proteomes" id="UP000006039"/>
    </source>
</evidence>
<dbReference type="VEuPathDB" id="FungiDB:GGTG_03093"/>
<feature type="region of interest" description="Disordered" evidence="1">
    <location>
        <begin position="212"/>
        <end position="255"/>
    </location>
</feature>